<sequence length="176" mass="20116">MDSTYKGEQVLKAILAKQETMKEKERKVMRWSRDSLIHDLEERAAMWELDDIPSDEEVDRRKTAIASILEDYRVVGKLELDEEIVLLARKVRLTRFSEIGNEESSDEEESDSSEEDGEGEGGTRRKKEKPLDREGSDLESDEEWVTEDEDEGEGEGKGEMGATNEGRNGTQKTSER</sequence>
<proteinExistence type="predicted"/>
<evidence type="ECO:0000313" key="3">
    <source>
        <dbReference type="Proteomes" id="UP001165065"/>
    </source>
</evidence>
<feature type="compositionally biased region" description="Polar residues" evidence="1">
    <location>
        <begin position="165"/>
        <end position="176"/>
    </location>
</feature>
<comment type="caution">
    <text evidence="2">The sequence shown here is derived from an EMBL/GenBank/DDBJ whole genome shotgun (WGS) entry which is preliminary data.</text>
</comment>
<evidence type="ECO:0000313" key="2">
    <source>
        <dbReference type="EMBL" id="GMI38070.1"/>
    </source>
</evidence>
<feature type="region of interest" description="Disordered" evidence="1">
    <location>
        <begin position="96"/>
        <end position="176"/>
    </location>
</feature>
<evidence type="ECO:0000256" key="1">
    <source>
        <dbReference type="SAM" id="MobiDB-lite"/>
    </source>
</evidence>
<feature type="compositionally biased region" description="Acidic residues" evidence="1">
    <location>
        <begin position="137"/>
        <end position="153"/>
    </location>
</feature>
<keyword evidence="3" id="KW-1185">Reference proteome</keyword>
<dbReference type="Proteomes" id="UP001165065">
    <property type="component" value="Unassembled WGS sequence"/>
</dbReference>
<dbReference type="OrthoDB" id="10451581at2759"/>
<name>A0A9W7GAJ3_9STRA</name>
<dbReference type="EMBL" id="BRYA01000081">
    <property type="protein sequence ID" value="GMI38070.1"/>
    <property type="molecule type" value="Genomic_DNA"/>
</dbReference>
<organism evidence="2 3">
    <name type="scientific">Triparma columacea</name>
    <dbReference type="NCBI Taxonomy" id="722753"/>
    <lineage>
        <taxon>Eukaryota</taxon>
        <taxon>Sar</taxon>
        <taxon>Stramenopiles</taxon>
        <taxon>Ochrophyta</taxon>
        <taxon>Bolidophyceae</taxon>
        <taxon>Parmales</taxon>
        <taxon>Triparmaceae</taxon>
        <taxon>Triparma</taxon>
    </lineage>
</organism>
<accession>A0A9W7GAJ3</accession>
<feature type="compositionally biased region" description="Acidic residues" evidence="1">
    <location>
        <begin position="100"/>
        <end position="119"/>
    </location>
</feature>
<protein>
    <submittedName>
        <fullName evidence="2">Uncharacterized protein</fullName>
    </submittedName>
</protein>
<reference evidence="3" key="1">
    <citation type="journal article" date="2023" name="Commun. Biol.">
        <title>Genome analysis of Parmales, the sister group of diatoms, reveals the evolutionary specialization of diatoms from phago-mixotrophs to photoautotrophs.</title>
        <authorList>
            <person name="Ban H."/>
            <person name="Sato S."/>
            <person name="Yoshikawa S."/>
            <person name="Yamada K."/>
            <person name="Nakamura Y."/>
            <person name="Ichinomiya M."/>
            <person name="Sato N."/>
            <person name="Blanc-Mathieu R."/>
            <person name="Endo H."/>
            <person name="Kuwata A."/>
            <person name="Ogata H."/>
        </authorList>
    </citation>
    <scope>NUCLEOTIDE SEQUENCE [LARGE SCALE GENOMIC DNA]</scope>
</reference>
<gene>
    <name evidence="2" type="ORF">TrCOL_g12394</name>
</gene>
<dbReference type="AlphaFoldDB" id="A0A9W7GAJ3"/>